<dbReference type="InterPro" id="IPR036388">
    <property type="entry name" value="WH-like_DNA-bd_sf"/>
</dbReference>
<keyword evidence="2" id="KW-1185">Reference proteome</keyword>
<evidence type="ECO:0000313" key="2">
    <source>
        <dbReference type="Proteomes" id="UP001156921"/>
    </source>
</evidence>
<reference evidence="2" key="1">
    <citation type="journal article" date="2019" name="Int. J. Syst. Evol. Microbiol.">
        <title>The Global Catalogue of Microorganisms (GCM) 10K type strain sequencing project: providing services to taxonomists for standard genome sequencing and annotation.</title>
        <authorList>
            <consortium name="The Broad Institute Genomics Platform"/>
            <consortium name="The Broad Institute Genome Sequencing Center for Infectious Disease"/>
            <person name="Wu L."/>
            <person name="Ma J."/>
        </authorList>
    </citation>
    <scope>NUCLEOTIDE SEQUENCE [LARGE SCALE GENOMIC DNA]</scope>
    <source>
        <strain evidence="2">NBRC 110107</strain>
    </source>
</reference>
<dbReference type="Gene3D" id="1.10.10.10">
    <property type="entry name" value="Winged helix-like DNA-binding domain superfamily/Winged helix DNA-binding domain"/>
    <property type="match status" value="1"/>
</dbReference>
<dbReference type="EMBL" id="BSOY01000081">
    <property type="protein sequence ID" value="GLS02597.1"/>
    <property type="molecule type" value="Genomic_DNA"/>
</dbReference>
<proteinExistence type="predicted"/>
<dbReference type="Proteomes" id="UP001156921">
    <property type="component" value="Unassembled WGS sequence"/>
</dbReference>
<evidence type="ECO:0000313" key="1">
    <source>
        <dbReference type="EMBL" id="GLS02597.1"/>
    </source>
</evidence>
<gene>
    <name evidence="1" type="ORF">GCM10007859_26240</name>
</gene>
<comment type="caution">
    <text evidence="1">The sequence shown here is derived from an EMBL/GenBank/DDBJ whole genome shotgun (WGS) entry which is preliminary data.</text>
</comment>
<accession>A0ABQ6BMV9</accession>
<dbReference type="RefSeq" id="WP_284223471.1">
    <property type="nucleotide sequence ID" value="NZ_BSOY01000081.1"/>
</dbReference>
<organism evidence="1 2">
    <name type="scientific">Brevundimonas denitrificans</name>
    <dbReference type="NCBI Taxonomy" id="1443434"/>
    <lineage>
        <taxon>Bacteria</taxon>
        <taxon>Pseudomonadati</taxon>
        <taxon>Pseudomonadota</taxon>
        <taxon>Alphaproteobacteria</taxon>
        <taxon>Caulobacterales</taxon>
        <taxon>Caulobacteraceae</taxon>
        <taxon>Brevundimonas</taxon>
    </lineage>
</organism>
<protein>
    <submittedName>
        <fullName evidence="1">Uncharacterized protein</fullName>
    </submittedName>
</protein>
<sequence>MSLPDPLVSLNDKMDTLIKIQAALAIKGMATQRDKIAFLYGAGLGPTYIANLLGIAPSTVSATMAKYKKSAAGKGVGADE</sequence>
<name>A0ABQ6BMV9_9CAUL</name>